<organism evidence="2 3">
    <name type="scientific">Astyanax mexicanus</name>
    <name type="common">Blind cave fish</name>
    <name type="synonym">Astyanax fasciatus mexicanus</name>
    <dbReference type="NCBI Taxonomy" id="7994"/>
    <lineage>
        <taxon>Eukaryota</taxon>
        <taxon>Metazoa</taxon>
        <taxon>Chordata</taxon>
        <taxon>Craniata</taxon>
        <taxon>Vertebrata</taxon>
        <taxon>Euteleostomi</taxon>
        <taxon>Actinopterygii</taxon>
        <taxon>Neopterygii</taxon>
        <taxon>Teleostei</taxon>
        <taxon>Ostariophysi</taxon>
        <taxon>Characiformes</taxon>
        <taxon>Characoidei</taxon>
        <taxon>Acestrorhamphidae</taxon>
        <taxon>Acestrorhamphinae</taxon>
        <taxon>Astyanax</taxon>
    </lineage>
</organism>
<evidence type="ECO:0000313" key="2">
    <source>
        <dbReference type="Ensembl" id="ENSAMXP00005002320.1"/>
    </source>
</evidence>
<reference evidence="2" key="1">
    <citation type="submission" date="2025-08" db="UniProtKB">
        <authorList>
            <consortium name="Ensembl"/>
        </authorList>
    </citation>
    <scope>IDENTIFICATION</scope>
</reference>
<keyword evidence="1" id="KW-0732">Signal</keyword>
<evidence type="ECO:0008006" key="4">
    <source>
        <dbReference type="Google" id="ProtNLM"/>
    </source>
</evidence>
<dbReference type="Proteomes" id="UP000694621">
    <property type="component" value="Unplaced"/>
</dbReference>
<dbReference type="Ensembl" id="ENSAMXT00005002579.1">
    <property type="protein sequence ID" value="ENSAMXP00005002320.1"/>
    <property type="gene ID" value="ENSAMXG00005001282.1"/>
</dbReference>
<accession>A0A8B9GQE4</accession>
<proteinExistence type="predicted"/>
<protein>
    <recommendedName>
        <fullName evidence="4">Secreted protein</fullName>
    </recommendedName>
</protein>
<evidence type="ECO:0000313" key="3">
    <source>
        <dbReference type="Proteomes" id="UP000694621"/>
    </source>
</evidence>
<feature type="chain" id="PRO_5034042302" description="Secreted protein" evidence="1">
    <location>
        <begin position="20"/>
        <end position="69"/>
    </location>
</feature>
<evidence type="ECO:0000256" key="1">
    <source>
        <dbReference type="SAM" id="SignalP"/>
    </source>
</evidence>
<sequence length="69" mass="7689">MLTCVIIQCFILFPEEAYSSSITMAEQQQQFYLLLGNLMSPDNAIRKQSEVRITPATGIRGCDCGSWGL</sequence>
<name>A0A8B9GQE4_ASTMX</name>
<dbReference type="AlphaFoldDB" id="A0A8B9GQE4"/>
<feature type="signal peptide" evidence="1">
    <location>
        <begin position="1"/>
        <end position="19"/>
    </location>
</feature>